<dbReference type="EMBL" id="JBJUIK010000003">
    <property type="protein sequence ID" value="KAL3531609.1"/>
    <property type="molecule type" value="Genomic_DNA"/>
</dbReference>
<keyword evidence="1" id="KW-0812">Transmembrane</keyword>
<keyword evidence="3" id="KW-1185">Reference proteome</keyword>
<protein>
    <recommendedName>
        <fullName evidence="4">Non-haem dioxygenase N-terminal domain-containing protein</fullName>
    </recommendedName>
</protein>
<dbReference type="PANTHER" id="PTHR34945">
    <property type="entry name" value="2-OXOGLUTARATE (2OG) AND FE(II)-DEPENDENT OXYGENASE SUPERFAMILY PROTEIN"/>
    <property type="match status" value="1"/>
</dbReference>
<organism evidence="2 3">
    <name type="scientific">Cinchona calisaya</name>
    <dbReference type="NCBI Taxonomy" id="153742"/>
    <lineage>
        <taxon>Eukaryota</taxon>
        <taxon>Viridiplantae</taxon>
        <taxon>Streptophyta</taxon>
        <taxon>Embryophyta</taxon>
        <taxon>Tracheophyta</taxon>
        <taxon>Spermatophyta</taxon>
        <taxon>Magnoliopsida</taxon>
        <taxon>eudicotyledons</taxon>
        <taxon>Gunneridae</taxon>
        <taxon>Pentapetalae</taxon>
        <taxon>asterids</taxon>
        <taxon>lamiids</taxon>
        <taxon>Gentianales</taxon>
        <taxon>Rubiaceae</taxon>
        <taxon>Cinchonoideae</taxon>
        <taxon>Cinchoneae</taxon>
        <taxon>Cinchona</taxon>
    </lineage>
</organism>
<accession>A0ABD3AKC4</accession>
<keyword evidence="1" id="KW-0472">Membrane</keyword>
<dbReference type="PANTHER" id="PTHR34945:SF4">
    <property type="entry name" value="2-OXOGLUTARATE (2OG) AND FE(II)-DEPENDENT OXYGENASE SUPERFAMILY PROTEIN"/>
    <property type="match status" value="1"/>
</dbReference>
<reference evidence="2 3" key="1">
    <citation type="submission" date="2024-11" db="EMBL/GenBank/DDBJ databases">
        <title>A near-complete genome assembly of Cinchona calisaya.</title>
        <authorList>
            <person name="Lian D.C."/>
            <person name="Zhao X.W."/>
            <person name="Wei L."/>
        </authorList>
    </citation>
    <scope>NUCLEOTIDE SEQUENCE [LARGE SCALE GENOMIC DNA]</scope>
    <source>
        <tissue evidence="2">Nenye</tissue>
    </source>
</reference>
<sequence>MEDDSLPSPIPTGKGIRSAADAGSTFSKHIDKSKQSVPELLLPQHLLRPILGAELDYRSLLSGEKDSVNRLLRSAAQFGFFQITTGHGISGEEFKSTLVEYDCVFKQLTRGCYYDELVWCPSDKSLAEMAKTIFVSQQDFQTFSEKMDNIAYKLEAVAQEVGKIMAAGATYKEVENRLVQTSNESVLVVVHRYPRHQTEIVVDQTSTATRERGQETSHKHASLCLHFMVEPAEIFLQSQQLGRSFRTNLDTIIVAIGKEYFQDARVPSRLKLKWMPDFLQSGPLFSIELKYWSSSPRLINSDVSHSTRKLFSLADQISILLIVGFLYNICIFLLS</sequence>
<comment type="caution">
    <text evidence="2">The sequence shown here is derived from an EMBL/GenBank/DDBJ whole genome shotgun (WGS) entry which is preliminary data.</text>
</comment>
<feature type="transmembrane region" description="Helical" evidence="1">
    <location>
        <begin position="317"/>
        <end position="334"/>
    </location>
</feature>
<evidence type="ECO:0008006" key="4">
    <source>
        <dbReference type="Google" id="ProtNLM"/>
    </source>
</evidence>
<keyword evidence="1" id="KW-1133">Transmembrane helix</keyword>
<proteinExistence type="predicted"/>
<dbReference type="Proteomes" id="UP001630127">
    <property type="component" value="Unassembled WGS sequence"/>
</dbReference>
<name>A0ABD3AKC4_9GENT</name>
<gene>
    <name evidence="2" type="ORF">ACH5RR_005130</name>
</gene>
<evidence type="ECO:0000313" key="3">
    <source>
        <dbReference type="Proteomes" id="UP001630127"/>
    </source>
</evidence>
<evidence type="ECO:0000313" key="2">
    <source>
        <dbReference type="EMBL" id="KAL3531609.1"/>
    </source>
</evidence>
<evidence type="ECO:0000256" key="1">
    <source>
        <dbReference type="SAM" id="Phobius"/>
    </source>
</evidence>
<dbReference type="AlphaFoldDB" id="A0ABD3AKC4"/>